<accession>A0AAV1IW68</accession>
<sequence length="84" mass="9608">MKNIPVFLEYLKTFLISDVTQILEDDYSQDEDAADINVQTNDFDGVISFNGGDNPVNGLTPDEVMEQVLKVEHELDEFNKKREL</sequence>
<reference evidence="1 2" key="1">
    <citation type="submission" date="2023-11" db="EMBL/GenBank/DDBJ databases">
        <authorList>
            <person name="Okamura Y."/>
        </authorList>
    </citation>
    <scope>NUCLEOTIDE SEQUENCE [LARGE SCALE GENOMIC DNA]</scope>
</reference>
<comment type="caution">
    <text evidence="1">The sequence shown here is derived from an EMBL/GenBank/DDBJ whole genome shotgun (WGS) entry which is preliminary data.</text>
</comment>
<dbReference type="Proteomes" id="UP001497472">
    <property type="component" value="Unassembled WGS sequence"/>
</dbReference>
<dbReference type="EMBL" id="CAVLEF010000002">
    <property type="protein sequence ID" value="CAK1541407.1"/>
    <property type="molecule type" value="Genomic_DNA"/>
</dbReference>
<evidence type="ECO:0000313" key="1">
    <source>
        <dbReference type="EMBL" id="CAK1541407.1"/>
    </source>
</evidence>
<keyword evidence="2" id="KW-1185">Reference proteome</keyword>
<gene>
    <name evidence="1" type="ORF">LNINA_LOCUS1393</name>
</gene>
<organism evidence="1 2">
    <name type="scientific">Leptosia nina</name>
    <dbReference type="NCBI Taxonomy" id="320188"/>
    <lineage>
        <taxon>Eukaryota</taxon>
        <taxon>Metazoa</taxon>
        <taxon>Ecdysozoa</taxon>
        <taxon>Arthropoda</taxon>
        <taxon>Hexapoda</taxon>
        <taxon>Insecta</taxon>
        <taxon>Pterygota</taxon>
        <taxon>Neoptera</taxon>
        <taxon>Endopterygota</taxon>
        <taxon>Lepidoptera</taxon>
        <taxon>Glossata</taxon>
        <taxon>Ditrysia</taxon>
        <taxon>Papilionoidea</taxon>
        <taxon>Pieridae</taxon>
        <taxon>Pierinae</taxon>
        <taxon>Leptosia</taxon>
    </lineage>
</organism>
<name>A0AAV1IW68_9NEOP</name>
<dbReference type="AlphaFoldDB" id="A0AAV1IW68"/>
<evidence type="ECO:0000313" key="2">
    <source>
        <dbReference type="Proteomes" id="UP001497472"/>
    </source>
</evidence>
<protein>
    <submittedName>
        <fullName evidence="1">Uncharacterized protein</fullName>
    </submittedName>
</protein>
<proteinExistence type="predicted"/>